<comment type="caution">
    <text evidence="1">The sequence shown here is derived from an EMBL/GenBank/DDBJ whole genome shotgun (WGS) entry which is preliminary data.</text>
</comment>
<dbReference type="EMBL" id="AHNR02000028">
    <property type="protein sequence ID" value="EKR55933.1"/>
    <property type="molecule type" value="Genomic_DNA"/>
</dbReference>
<dbReference type="AlphaFoldDB" id="A0A0E2D7E0"/>
<dbReference type="Proteomes" id="UP000001340">
    <property type="component" value="Unassembled WGS sequence"/>
</dbReference>
<organism evidence="1 2">
    <name type="scientific">Leptospira interrogans str. UI 12758</name>
    <dbReference type="NCBI Taxonomy" id="1049938"/>
    <lineage>
        <taxon>Bacteria</taxon>
        <taxon>Pseudomonadati</taxon>
        <taxon>Spirochaetota</taxon>
        <taxon>Spirochaetia</taxon>
        <taxon>Leptospirales</taxon>
        <taxon>Leptospiraceae</taxon>
        <taxon>Leptospira</taxon>
    </lineage>
</organism>
<protein>
    <submittedName>
        <fullName evidence="1">Uncharacterized protein</fullName>
    </submittedName>
</protein>
<accession>A0A0E2D7E0</accession>
<name>A0A0E2D7E0_LEPIR</name>
<evidence type="ECO:0000313" key="1">
    <source>
        <dbReference type="EMBL" id="EKR55933.1"/>
    </source>
</evidence>
<reference evidence="1 2" key="1">
    <citation type="submission" date="2012-10" db="EMBL/GenBank/DDBJ databases">
        <authorList>
            <person name="Harkins D.M."/>
            <person name="Durkin A.S."/>
            <person name="Brinkac L.M."/>
            <person name="Haft D.H."/>
            <person name="Selengut J.D."/>
            <person name="Sanka R."/>
            <person name="DePew J."/>
            <person name="Purushe J."/>
            <person name="Chanthongthip A."/>
            <person name="Lattana O."/>
            <person name="Phetsouvanh R."/>
            <person name="Newton P.N."/>
            <person name="Vinetz J.M."/>
            <person name="Sutton G.G."/>
            <person name="Nierman W.C."/>
            <person name="Fouts D.E."/>
        </authorList>
    </citation>
    <scope>NUCLEOTIDE SEQUENCE [LARGE SCALE GENOMIC DNA]</scope>
    <source>
        <strain evidence="1 2">UI 12758</strain>
    </source>
</reference>
<proteinExistence type="predicted"/>
<sequence length="137" mass="15559">MELQGTQKFNDYQQAISNLPKDYVSIDENFLARYEVEIEVIKEFLDDKGGLHLIQVDEYSTLCRVPSKETLSKVSERTKKLDPIEADIDFVNRCLVYPSSETFSGWINKGAPGLASSISRKIFDLAKLNHEAVSKKL</sequence>
<dbReference type="RefSeq" id="WP_000422846.1">
    <property type="nucleotide sequence ID" value="NZ_AHNR02000028.1"/>
</dbReference>
<evidence type="ECO:0000313" key="2">
    <source>
        <dbReference type="Proteomes" id="UP000001340"/>
    </source>
</evidence>
<gene>
    <name evidence="1" type="ORF">LEP1GSC105_2159</name>
</gene>
<dbReference type="NCBIfam" id="NF047505">
    <property type="entry name" value="LIC_10177_fam"/>
    <property type="match status" value="1"/>
</dbReference>